<organism evidence="1">
    <name type="scientific">marine sediment metagenome</name>
    <dbReference type="NCBI Taxonomy" id="412755"/>
    <lineage>
        <taxon>unclassified sequences</taxon>
        <taxon>metagenomes</taxon>
        <taxon>ecological metagenomes</taxon>
    </lineage>
</organism>
<protein>
    <submittedName>
        <fullName evidence="1">Uncharacterized protein</fullName>
    </submittedName>
</protein>
<proteinExistence type="predicted"/>
<reference evidence="1" key="1">
    <citation type="journal article" date="2015" name="Nature">
        <title>Complex archaea that bridge the gap between prokaryotes and eukaryotes.</title>
        <authorList>
            <person name="Spang A."/>
            <person name="Saw J.H."/>
            <person name="Jorgensen S.L."/>
            <person name="Zaremba-Niedzwiedzka K."/>
            <person name="Martijn J."/>
            <person name="Lind A.E."/>
            <person name="van Eijk R."/>
            <person name="Schleper C."/>
            <person name="Guy L."/>
            <person name="Ettema T.J."/>
        </authorList>
    </citation>
    <scope>NUCLEOTIDE SEQUENCE</scope>
</reference>
<comment type="caution">
    <text evidence="1">The sequence shown here is derived from an EMBL/GenBank/DDBJ whole genome shotgun (WGS) entry which is preliminary data.</text>
</comment>
<sequence>MPNIVDKFISEKGEKGIILDLYENGLKQHEVEQFIIDKFKPYLKSKFILRIQMLAYLPQYIDLLLYISSDNVNKNLFKSCLEIFWKAKSENSVNCYRSYQYWQDSALAATSKVVSLITLDQDRNKMALHEFAEDVFTKIGKIIEACIQPYLRILLYLVEVINKKNPLKLDINKLDLGKVVNKLLKSNFFNKLLIPPPWNLKLNDWRNIPKHDKYLVKENKIICRFKKPPYEKEIILSKQELWYLFLGINDIFSILRLAHSIFFFDNIEEIQPYWDNKQLRKESSLLDLISTYGMYGLSVKIYSVGDDTVEFQLKDKTKREPNKRLNELIFLIRPTWHKTRKRFIILEYVDYFNNPIFNLKVDTSKREDLFSIGVDEDLLTIKNLRECIELIDLRK</sequence>
<dbReference type="AlphaFoldDB" id="A0A0F9QPN8"/>
<name>A0A0F9QPN8_9ZZZZ</name>
<gene>
    <name evidence="1" type="ORF">LCGC14_0989290</name>
</gene>
<dbReference type="EMBL" id="LAZR01003744">
    <property type="protein sequence ID" value="KKN15121.1"/>
    <property type="molecule type" value="Genomic_DNA"/>
</dbReference>
<accession>A0A0F9QPN8</accession>
<evidence type="ECO:0000313" key="1">
    <source>
        <dbReference type="EMBL" id="KKN15121.1"/>
    </source>
</evidence>